<dbReference type="RefSeq" id="WP_285663070.1">
    <property type="nucleotide sequence ID" value="NZ_BSTX01000002.1"/>
</dbReference>
<comment type="caution">
    <text evidence="9">The sequence shown here is derived from an EMBL/GenBank/DDBJ whole genome shotgun (WGS) entry which is preliminary data.</text>
</comment>
<protein>
    <submittedName>
        <fullName evidence="9">Serine protease</fullName>
    </submittedName>
</protein>
<keyword evidence="10" id="KW-1185">Reference proteome</keyword>
<feature type="chain" id="PRO_5040722354" evidence="7">
    <location>
        <begin position="27"/>
        <end position="1059"/>
    </location>
</feature>
<dbReference type="Pfam" id="PF00082">
    <property type="entry name" value="Peptidase_S8"/>
    <property type="match status" value="1"/>
</dbReference>
<dbReference type="GO" id="GO:0004252">
    <property type="term" value="F:serine-type endopeptidase activity"/>
    <property type="evidence" value="ECO:0007669"/>
    <property type="project" value="UniProtKB-UniRule"/>
</dbReference>
<dbReference type="InterPro" id="IPR000209">
    <property type="entry name" value="Peptidase_S8/S53_dom"/>
</dbReference>
<dbReference type="InterPro" id="IPR023828">
    <property type="entry name" value="Peptidase_S8_Ser-AS"/>
</dbReference>
<evidence type="ECO:0000256" key="2">
    <source>
        <dbReference type="ARBA" id="ARBA00022670"/>
    </source>
</evidence>
<feature type="active site" description="Charge relay system" evidence="5 6">
    <location>
        <position position="194"/>
    </location>
</feature>
<dbReference type="PANTHER" id="PTHR43806:SF65">
    <property type="entry name" value="SERINE PROTEASE APRX"/>
    <property type="match status" value="1"/>
</dbReference>
<dbReference type="PRINTS" id="PR00723">
    <property type="entry name" value="SUBTILISIN"/>
</dbReference>
<feature type="domain" description="Peptidase S8/S53" evidence="8">
    <location>
        <begin position="185"/>
        <end position="449"/>
    </location>
</feature>
<dbReference type="InterPro" id="IPR015500">
    <property type="entry name" value="Peptidase_S8_subtilisin-rel"/>
</dbReference>
<sequence>MRLHSSLLSAGAAALLIAGLPGVAAADPPGAPGTGASAAGSKLVEVDLVTGDTVMITPDGQVGFRPGEGRSGTRYLTYFKGEGADRDRYLVPADALEPLRAGVLDERLFDITDLVADGYAGQPLPLIVRDAPGKFAAAAADEGLWDKVKRSRVERVWLDGKSRVTLAESVPQIGAPAAWQSGYTGKGVTVAVLDSGYDPTHPDLAGHVTAAKDFTGTSPEAIDGHGHGTHVASTVAGSGAASGGKYKGVAPDAKLLIAKVCSNAGECADSDIIAGLQWAAENGASVVNLSLGGNPTDGTDPLSTAVNEITERTGMLVVVASGNFGCRECVGNPGSADKALTVGSVTKQDTLSDFSSQGPRVGDGALKPDLAAPGTAITAARAKGTAMGTPVGDGYTTADGTSMASPHVAGAAALLKQVHPDWTAARLKAALMSSAKGLTDLDVFQQGAGRVDVATAVSATITPDTGSLSYGKFSAPYTENPGAKNVTYTNDTGKDVTLNLAVTGDAMFAVDRATVTVPAHGSASVALSATVIGGTIGVHGAVLTATADGVSVRTPMGAVLEPETHELKIEIKSRNGGPITGSGPMGAFGMVYGIDGPRFAEWVSFDSEGRGSIRVPPGRYQVAASVAEGGDKPAVTTFADDLSVTADTTMPVDLTKGELVDVAVDAKDAQLYQTMDAVNGVGADGQVRYAFNIFAYNGTPTYLVPNAEPGLGFTFIHATTLGSPKGAANPYAYSLFHTLTGNTVPGRTTFTKHDNELAREDAVYDSQGVVTTGKRVDWNLDNGFFSIDEPGVAAPGRRTEYFTPGTWIGTYQLGTTTVGGYEYAQRDPVRKAGTTTAVVWGRAPLGVGQVSNFRDGGYVAFIPAMYDDANPEVWLADGKSSTSTGSAKLTIDGKEVPLDGFGACVRQAQLPEGTAGAFEFTCDSHRVNEFSKIGTASSATWKFHSAPTTAMTEMPMLGVRLSSPTVVNGFAPARQVQKLDLDVFRTGATGAIGTRQLTFEVSYDDGKTWKPVPVGRFGDHAFTLLAHPKGAQFVSTRITAADGDGNSVTQTTIRSYGLS</sequence>
<dbReference type="AlphaFoldDB" id="A0A9W6SIV7"/>
<dbReference type="PROSITE" id="PS00137">
    <property type="entry name" value="SUBTILASE_HIS"/>
    <property type="match status" value="1"/>
</dbReference>
<dbReference type="CDD" id="cd07487">
    <property type="entry name" value="Peptidases_S8_1"/>
    <property type="match status" value="1"/>
</dbReference>
<dbReference type="Proteomes" id="UP001165079">
    <property type="component" value="Unassembled WGS sequence"/>
</dbReference>
<evidence type="ECO:0000313" key="9">
    <source>
        <dbReference type="EMBL" id="GLZ77890.1"/>
    </source>
</evidence>
<dbReference type="EMBL" id="BSTX01000002">
    <property type="protein sequence ID" value="GLZ77890.1"/>
    <property type="molecule type" value="Genomic_DNA"/>
</dbReference>
<dbReference type="SUPFAM" id="SSF52743">
    <property type="entry name" value="Subtilisin-like"/>
    <property type="match status" value="1"/>
</dbReference>
<evidence type="ECO:0000256" key="5">
    <source>
        <dbReference type="PIRSR" id="PIRSR615500-1"/>
    </source>
</evidence>
<keyword evidence="3 6" id="KW-0378">Hydrolase</keyword>
<evidence type="ECO:0000256" key="3">
    <source>
        <dbReference type="ARBA" id="ARBA00022801"/>
    </source>
</evidence>
<dbReference type="InterPro" id="IPR022398">
    <property type="entry name" value="Peptidase_S8_His-AS"/>
</dbReference>
<keyword evidence="4 6" id="KW-0720">Serine protease</keyword>
<dbReference type="InterPro" id="IPR050131">
    <property type="entry name" value="Peptidase_S8_subtilisin-like"/>
</dbReference>
<evidence type="ECO:0000259" key="8">
    <source>
        <dbReference type="Pfam" id="PF00082"/>
    </source>
</evidence>
<feature type="active site" description="Charge relay system" evidence="5 6">
    <location>
        <position position="402"/>
    </location>
</feature>
<accession>A0A9W6SIV7</accession>
<keyword evidence="7" id="KW-0732">Signal</keyword>
<dbReference type="InterPro" id="IPR036852">
    <property type="entry name" value="Peptidase_S8/S53_dom_sf"/>
</dbReference>
<reference evidence="9" key="1">
    <citation type="submission" date="2023-03" db="EMBL/GenBank/DDBJ databases">
        <title>Actinorhabdospora filicis NBRC 111898.</title>
        <authorList>
            <person name="Ichikawa N."/>
            <person name="Sato H."/>
            <person name="Tonouchi N."/>
        </authorList>
    </citation>
    <scope>NUCLEOTIDE SEQUENCE</scope>
    <source>
        <strain evidence="9">NBRC 111898</strain>
    </source>
</reference>
<gene>
    <name evidence="9" type="ORF">Afil01_26970</name>
</gene>
<evidence type="ECO:0000313" key="10">
    <source>
        <dbReference type="Proteomes" id="UP001165079"/>
    </source>
</evidence>
<dbReference type="PROSITE" id="PS51892">
    <property type="entry name" value="SUBTILASE"/>
    <property type="match status" value="1"/>
</dbReference>
<evidence type="ECO:0000256" key="7">
    <source>
        <dbReference type="SAM" id="SignalP"/>
    </source>
</evidence>
<organism evidence="9 10">
    <name type="scientific">Actinorhabdospora filicis</name>
    <dbReference type="NCBI Taxonomy" id="1785913"/>
    <lineage>
        <taxon>Bacteria</taxon>
        <taxon>Bacillati</taxon>
        <taxon>Actinomycetota</taxon>
        <taxon>Actinomycetes</taxon>
        <taxon>Micromonosporales</taxon>
        <taxon>Micromonosporaceae</taxon>
        <taxon>Actinorhabdospora</taxon>
    </lineage>
</organism>
<comment type="similarity">
    <text evidence="1 6">Belongs to the peptidase S8 family.</text>
</comment>
<evidence type="ECO:0000256" key="6">
    <source>
        <dbReference type="PROSITE-ProRule" id="PRU01240"/>
    </source>
</evidence>
<feature type="signal peptide" evidence="7">
    <location>
        <begin position="1"/>
        <end position="26"/>
    </location>
</feature>
<proteinExistence type="inferred from homology"/>
<keyword evidence="2 6" id="KW-0645">Protease</keyword>
<dbReference type="PANTHER" id="PTHR43806">
    <property type="entry name" value="PEPTIDASE S8"/>
    <property type="match status" value="1"/>
</dbReference>
<dbReference type="GO" id="GO:0006508">
    <property type="term" value="P:proteolysis"/>
    <property type="evidence" value="ECO:0007669"/>
    <property type="project" value="UniProtKB-KW"/>
</dbReference>
<dbReference type="Gene3D" id="3.40.50.200">
    <property type="entry name" value="Peptidase S8/S53 domain"/>
    <property type="match status" value="1"/>
</dbReference>
<dbReference type="PROSITE" id="PS00138">
    <property type="entry name" value="SUBTILASE_SER"/>
    <property type="match status" value="1"/>
</dbReference>
<evidence type="ECO:0000256" key="1">
    <source>
        <dbReference type="ARBA" id="ARBA00011073"/>
    </source>
</evidence>
<evidence type="ECO:0000256" key="4">
    <source>
        <dbReference type="ARBA" id="ARBA00022825"/>
    </source>
</evidence>
<name>A0A9W6SIV7_9ACTN</name>
<feature type="active site" description="Charge relay system" evidence="5 6">
    <location>
        <position position="227"/>
    </location>
</feature>